<organism evidence="1 2">
    <name type="scientific">SAR324 cluster bacterium</name>
    <dbReference type="NCBI Taxonomy" id="2024889"/>
    <lineage>
        <taxon>Bacteria</taxon>
        <taxon>Deltaproteobacteria</taxon>
        <taxon>SAR324 cluster</taxon>
    </lineage>
</organism>
<accession>A0A7X9IJL6</accession>
<dbReference type="Pfam" id="PF20320">
    <property type="entry name" value="DUF6615"/>
    <property type="match status" value="1"/>
</dbReference>
<feature type="non-terminal residue" evidence="1">
    <location>
        <position position="91"/>
    </location>
</feature>
<proteinExistence type="predicted"/>
<gene>
    <name evidence="1" type="ORF">GYA55_03680</name>
</gene>
<dbReference type="AlphaFoldDB" id="A0A7X9IJL6"/>
<evidence type="ECO:0000313" key="2">
    <source>
        <dbReference type="Proteomes" id="UP000524246"/>
    </source>
</evidence>
<sequence length="91" mass="10140">MVDLCTLFKSISQHVWRFLELSSLSGIGVSEESITDGILIALATFGGKNVVVRKFSRYQESKNGADLEMWFHLKNNFVGSLIQAKKLESSS</sequence>
<protein>
    <submittedName>
        <fullName evidence="1">Uncharacterized protein</fullName>
    </submittedName>
</protein>
<dbReference type="InterPro" id="IPR046723">
    <property type="entry name" value="DUF6615"/>
</dbReference>
<comment type="caution">
    <text evidence="1">The sequence shown here is derived from an EMBL/GenBank/DDBJ whole genome shotgun (WGS) entry which is preliminary data.</text>
</comment>
<dbReference type="EMBL" id="JAAZON010000146">
    <property type="protein sequence ID" value="NMC62247.1"/>
    <property type="molecule type" value="Genomic_DNA"/>
</dbReference>
<evidence type="ECO:0000313" key="1">
    <source>
        <dbReference type="EMBL" id="NMC62247.1"/>
    </source>
</evidence>
<reference evidence="1 2" key="1">
    <citation type="journal article" date="2020" name="Biotechnol. Biofuels">
        <title>New insights from the biogas microbiome by comprehensive genome-resolved metagenomics of nearly 1600 species originating from multiple anaerobic digesters.</title>
        <authorList>
            <person name="Campanaro S."/>
            <person name="Treu L."/>
            <person name="Rodriguez-R L.M."/>
            <person name="Kovalovszki A."/>
            <person name="Ziels R.M."/>
            <person name="Maus I."/>
            <person name="Zhu X."/>
            <person name="Kougias P.G."/>
            <person name="Basile A."/>
            <person name="Luo G."/>
            <person name="Schluter A."/>
            <person name="Konstantinidis K.T."/>
            <person name="Angelidaki I."/>
        </authorList>
    </citation>
    <scope>NUCLEOTIDE SEQUENCE [LARGE SCALE GENOMIC DNA]</scope>
    <source>
        <strain evidence="1">AS27yjCOA_65</strain>
    </source>
</reference>
<name>A0A7X9IJL6_9DELT</name>
<dbReference type="Proteomes" id="UP000524246">
    <property type="component" value="Unassembled WGS sequence"/>
</dbReference>